<keyword evidence="2" id="KW-1185">Reference proteome</keyword>
<protein>
    <recommendedName>
        <fullName evidence="3">F-box domain-containing protein</fullName>
    </recommendedName>
</protein>
<evidence type="ECO:0000313" key="1">
    <source>
        <dbReference type="EMBL" id="KAJ7100180.1"/>
    </source>
</evidence>
<evidence type="ECO:0008006" key="3">
    <source>
        <dbReference type="Google" id="ProtNLM"/>
    </source>
</evidence>
<dbReference type="Proteomes" id="UP001222325">
    <property type="component" value="Unassembled WGS sequence"/>
</dbReference>
<organism evidence="1 2">
    <name type="scientific">Mycena belliarum</name>
    <dbReference type="NCBI Taxonomy" id="1033014"/>
    <lineage>
        <taxon>Eukaryota</taxon>
        <taxon>Fungi</taxon>
        <taxon>Dikarya</taxon>
        <taxon>Basidiomycota</taxon>
        <taxon>Agaricomycotina</taxon>
        <taxon>Agaricomycetes</taxon>
        <taxon>Agaricomycetidae</taxon>
        <taxon>Agaricales</taxon>
        <taxon>Marasmiineae</taxon>
        <taxon>Mycenaceae</taxon>
        <taxon>Mycena</taxon>
    </lineage>
</organism>
<proteinExistence type="predicted"/>
<comment type="caution">
    <text evidence="1">The sequence shown here is derived from an EMBL/GenBank/DDBJ whole genome shotgun (WGS) entry which is preliminary data.</text>
</comment>
<sequence length="513" mass="57550">MKTPTSTTNGVCVKCGSGPEAETFDWDVLSSPYRNLLETNDPPPDRDVPHLRSVIAEGRAHVARLDKRIASLKAEFHRILPERNKLVQNVGRFASIISPLRGGMPEELLSNIFLTEVSDVDADTPVEHAIMVTRRVFGFVQVCRHWRSIALSLPRLWSVLAVDFNSAIWDAAEVSVQQLETQLQRSGKHPLTVLFRSCEHGYERNQTYALELVMRQSWRWEAAALYISPHLLLQLAGLKGRLPHLNSLRIEIVGDTPEAYTSSAFEVAPHLQNVYWRHNLVSNLSSATFPSSQLLRYRGVNTWDGHLKILRSASQLDVCALILYDEEGASPDFDAYIPRLRYLFVSNVHFLYRLETPALQELTVLKDLSPVLSLLRRSSCQLKKLVCYACGEVAVLATILESAPSITDIAIQIVSEDPGAFISRLARHDGFCGPNLESISLDVGLSRSPNESIFLNAVEARWRGGKLRSATLFTRNLLLANTQRRIQALNAQGFDLTISNGYMRWVPEAFGLR</sequence>
<gene>
    <name evidence="1" type="ORF">B0H15DRAFT_511123</name>
</gene>
<dbReference type="AlphaFoldDB" id="A0AAD6XW50"/>
<reference evidence="1" key="1">
    <citation type="submission" date="2023-03" db="EMBL/GenBank/DDBJ databases">
        <title>Massive genome expansion in bonnet fungi (Mycena s.s.) driven by repeated elements and novel gene families across ecological guilds.</title>
        <authorList>
            <consortium name="Lawrence Berkeley National Laboratory"/>
            <person name="Harder C.B."/>
            <person name="Miyauchi S."/>
            <person name="Viragh M."/>
            <person name="Kuo A."/>
            <person name="Thoen E."/>
            <person name="Andreopoulos B."/>
            <person name="Lu D."/>
            <person name="Skrede I."/>
            <person name="Drula E."/>
            <person name="Henrissat B."/>
            <person name="Morin E."/>
            <person name="Kohler A."/>
            <person name="Barry K."/>
            <person name="LaButti K."/>
            <person name="Morin E."/>
            <person name="Salamov A."/>
            <person name="Lipzen A."/>
            <person name="Mereny Z."/>
            <person name="Hegedus B."/>
            <person name="Baldrian P."/>
            <person name="Stursova M."/>
            <person name="Weitz H."/>
            <person name="Taylor A."/>
            <person name="Grigoriev I.V."/>
            <person name="Nagy L.G."/>
            <person name="Martin F."/>
            <person name="Kauserud H."/>
        </authorList>
    </citation>
    <scope>NUCLEOTIDE SEQUENCE</scope>
    <source>
        <strain evidence="1">CBHHK173m</strain>
    </source>
</reference>
<accession>A0AAD6XW50</accession>
<name>A0AAD6XW50_9AGAR</name>
<evidence type="ECO:0000313" key="2">
    <source>
        <dbReference type="Proteomes" id="UP001222325"/>
    </source>
</evidence>
<dbReference type="EMBL" id="JARJCN010000006">
    <property type="protein sequence ID" value="KAJ7100180.1"/>
    <property type="molecule type" value="Genomic_DNA"/>
</dbReference>